<name>A0A914CY22_9BILA</name>
<dbReference type="AlphaFoldDB" id="A0A914CY22"/>
<dbReference type="WBParaSite" id="ACRNAN_scaffold15769.g21897.t1">
    <property type="protein sequence ID" value="ACRNAN_scaffold15769.g21897.t1"/>
    <property type="gene ID" value="ACRNAN_scaffold15769.g21897"/>
</dbReference>
<dbReference type="Proteomes" id="UP000887540">
    <property type="component" value="Unplaced"/>
</dbReference>
<protein>
    <submittedName>
        <fullName evidence="2">CUB domain-containing protein</fullName>
    </submittedName>
</protein>
<organism evidence="1 2">
    <name type="scientific">Acrobeloides nanus</name>
    <dbReference type="NCBI Taxonomy" id="290746"/>
    <lineage>
        <taxon>Eukaryota</taxon>
        <taxon>Metazoa</taxon>
        <taxon>Ecdysozoa</taxon>
        <taxon>Nematoda</taxon>
        <taxon>Chromadorea</taxon>
        <taxon>Rhabditida</taxon>
        <taxon>Tylenchina</taxon>
        <taxon>Cephalobomorpha</taxon>
        <taxon>Cephaloboidea</taxon>
        <taxon>Cephalobidae</taxon>
        <taxon>Acrobeloides</taxon>
    </lineage>
</organism>
<sequence length="126" mass="14000">MNLQEDSDMAMKPSYANNSDCIWQLDLTAQNIKININPTNLNAVPSFPEGKFSITTPQRTQPYIINLTTDPCTLQTLLYDAVNRESPTWVIIRFQSSNNVPATGAYFDWTINSISSAPPVPSCQDG</sequence>
<evidence type="ECO:0000313" key="2">
    <source>
        <dbReference type="WBParaSite" id="ACRNAN_scaffold15769.g21897.t1"/>
    </source>
</evidence>
<keyword evidence="1" id="KW-1185">Reference proteome</keyword>
<proteinExistence type="predicted"/>
<evidence type="ECO:0000313" key="1">
    <source>
        <dbReference type="Proteomes" id="UP000887540"/>
    </source>
</evidence>
<reference evidence="2" key="1">
    <citation type="submission" date="2022-11" db="UniProtKB">
        <authorList>
            <consortium name="WormBaseParasite"/>
        </authorList>
    </citation>
    <scope>IDENTIFICATION</scope>
</reference>
<accession>A0A914CY22</accession>